<comment type="caution">
    <text evidence="7">The sequence shown here is derived from an EMBL/GenBank/DDBJ whole genome shotgun (WGS) entry which is preliminary data.</text>
</comment>
<comment type="similarity">
    <text evidence="1">Belongs to the sigma-70 factor family. ECF subfamily.</text>
</comment>
<dbReference type="InterPro" id="IPR014284">
    <property type="entry name" value="RNA_pol_sigma-70_dom"/>
</dbReference>
<dbReference type="AlphaFoldDB" id="A0A1F6C7J1"/>
<dbReference type="InterPro" id="IPR011990">
    <property type="entry name" value="TPR-like_helical_dom_sf"/>
</dbReference>
<dbReference type="Pfam" id="PF04542">
    <property type="entry name" value="Sigma70_r2"/>
    <property type="match status" value="1"/>
</dbReference>
<dbReference type="SUPFAM" id="SSF88659">
    <property type="entry name" value="Sigma3 and sigma4 domains of RNA polymerase sigma factors"/>
    <property type="match status" value="1"/>
</dbReference>
<keyword evidence="2" id="KW-0805">Transcription regulation</keyword>
<evidence type="ECO:0000256" key="2">
    <source>
        <dbReference type="ARBA" id="ARBA00023015"/>
    </source>
</evidence>
<dbReference type="InterPro" id="IPR007627">
    <property type="entry name" value="RNA_pol_sigma70_r2"/>
</dbReference>
<accession>A0A1F6C7J1</accession>
<evidence type="ECO:0000313" key="7">
    <source>
        <dbReference type="EMBL" id="OGG45114.1"/>
    </source>
</evidence>
<dbReference type="CDD" id="cd06171">
    <property type="entry name" value="Sigma70_r4"/>
    <property type="match status" value="1"/>
</dbReference>
<dbReference type="Gene3D" id="1.10.10.10">
    <property type="entry name" value="Winged helix-like DNA-binding domain superfamily/Winged helix DNA-binding domain"/>
    <property type="match status" value="1"/>
</dbReference>
<dbReference type="InterPro" id="IPR039425">
    <property type="entry name" value="RNA_pol_sigma-70-like"/>
</dbReference>
<keyword evidence="3" id="KW-0731">Sigma factor</keyword>
<dbReference type="PANTHER" id="PTHR43133:SF51">
    <property type="entry name" value="RNA POLYMERASE SIGMA FACTOR"/>
    <property type="match status" value="1"/>
</dbReference>
<reference evidence="7 8" key="1">
    <citation type="journal article" date="2016" name="Nat. Commun.">
        <title>Thousands of microbial genomes shed light on interconnected biogeochemical processes in an aquifer system.</title>
        <authorList>
            <person name="Anantharaman K."/>
            <person name="Brown C.T."/>
            <person name="Hug L.A."/>
            <person name="Sharon I."/>
            <person name="Castelle C.J."/>
            <person name="Probst A.J."/>
            <person name="Thomas B.C."/>
            <person name="Singh A."/>
            <person name="Wilkins M.J."/>
            <person name="Karaoz U."/>
            <person name="Brodie E.L."/>
            <person name="Williams K.H."/>
            <person name="Hubbard S.S."/>
            <person name="Banfield J.F."/>
        </authorList>
    </citation>
    <scope>NUCLEOTIDE SEQUENCE [LARGE SCALE GENOMIC DNA]</scope>
    <source>
        <strain evidence="8">RIFCSPLOWO2_12_FULL_64_10</strain>
    </source>
</reference>
<keyword evidence="4" id="KW-0804">Transcription</keyword>
<proteinExistence type="inferred from homology"/>
<dbReference type="NCBIfam" id="TIGR02937">
    <property type="entry name" value="sigma70-ECF"/>
    <property type="match status" value="1"/>
</dbReference>
<dbReference type="Pfam" id="PF08281">
    <property type="entry name" value="Sigma70_r4_2"/>
    <property type="match status" value="1"/>
</dbReference>
<evidence type="ECO:0000259" key="5">
    <source>
        <dbReference type="Pfam" id="PF04542"/>
    </source>
</evidence>
<dbReference type="Gene3D" id="1.25.40.10">
    <property type="entry name" value="Tetratricopeptide repeat domain"/>
    <property type="match status" value="1"/>
</dbReference>
<dbReference type="InterPro" id="IPR013324">
    <property type="entry name" value="RNA_pol_sigma_r3/r4-like"/>
</dbReference>
<name>A0A1F6C7J1_HANXR</name>
<evidence type="ECO:0000256" key="1">
    <source>
        <dbReference type="ARBA" id="ARBA00010641"/>
    </source>
</evidence>
<dbReference type="PANTHER" id="PTHR43133">
    <property type="entry name" value="RNA POLYMERASE ECF-TYPE SIGMA FACTO"/>
    <property type="match status" value="1"/>
</dbReference>
<sequence length="638" mass="73769">MTPDRHLVEACLRGDVQAFAVLVDRYRYPVYGICLWYTRGDFDAAEDATQEAFIASWLKLRDLSDPDYFGPWLKRIALNECRMWRREQRRRVSLSEEEAEALVDPSASPEDQVIAQETHQEVLTAIGQLSKPQQQVVTLFYLEELSLKQIADFLEIPLQTVNQRLYRARLRLKEEMLSMIEDIFSGHKLPADFTEKVVQEALSKGNQLLGEYKWSSARQEFRKVVETIPDHTEANRGLALALDGEVRMLMKKTSPFEDRKLLQEAIAALEQAYHVGARDRRVVQSLDDLYTRYGRYRESAQFYERVAADREDWRESVYFLKRAIARFNRSGDMESCVRCHRRVIELVPADLSPRPRLDIWRPAGVAFAYPHVGAAEEALLQLKMLGEEVGDEWGIYERSQFHGARSGIFREMRDWEGVVREGRTYVEWARSLPENDPCLFREDLRLEEGVEEASSGSMTGERVRWGTLCGTLTSIVIAQTKGGFDSDSTFADLEWALERHEAHFLNFQRRAEEKSDNPAIKEEAEREKRGLVRSYISAGRGAFEGYRYADAVRYYRREEELAGRLYVDDPLRLAASLVALGRTHEARDRLRNITGRHIPSGRYRGHFETFREFDAVREDPAFVAIIEGWKRAEAVGQK</sequence>
<dbReference type="EMBL" id="MFKF01000386">
    <property type="protein sequence ID" value="OGG45114.1"/>
    <property type="molecule type" value="Genomic_DNA"/>
</dbReference>
<evidence type="ECO:0000256" key="3">
    <source>
        <dbReference type="ARBA" id="ARBA00023082"/>
    </source>
</evidence>
<dbReference type="Proteomes" id="UP000178606">
    <property type="component" value="Unassembled WGS sequence"/>
</dbReference>
<dbReference type="GO" id="GO:0016987">
    <property type="term" value="F:sigma factor activity"/>
    <property type="evidence" value="ECO:0007669"/>
    <property type="project" value="UniProtKB-KW"/>
</dbReference>
<dbReference type="GO" id="GO:0006352">
    <property type="term" value="P:DNA-templated transcription initiation"/>
    <property type="evidence" value="ECO:0007669"/>
    <property type="project" value="InterPro"/>
</dbReference>
<organism evidence="7 8">
    <name type="scientific">Handelsmanbacteria sp. (strain RIFCSPLOWO2_12_FULL_64_10)</name>
    <dbReference type="NCBI Taxonomy" id="1817868"/>
    <lineage>
        <taxon>Bacteria</taxon>
        <taxon>Candidatus Handelsmaniibacteriota</taxon>
    </lineage>
</organism>
<dbReference type="InterPro" id="IPR013325">
    <property type="entry name" value="RNA_pol_sigma_r2"/>
</dbReference>
<gene>
    <name evidence="7" type="ORF">A3F84_11855</name>
</gene>
<evidence type="ECO:0000259" key="6">
    <source>
        <dbReference type="Pfam" id="PF08281"/>
    </source>
</evidence>
<evidence type="ECO:0000313" key="8">
    <source>
        <dbReference type="Proteomes" id="UP000178606"/>
    </source>
</evidence>
<protein>
    <submittedName>
        <fullName evidence="7">Uncharacterized protein</fullName>
    </submittedName>
</protein>
<feature type="domain" description="RNA polymerase sigma-70 region 2" evidence="5">
    <location>
        <begin position="22"/>
        <end position="91"/>
    </location>
</feature>
<dbReference type="GO" id="GO:0003677">
    <property type="term" value="F:DNA binding"/>
    <property type="evidence" value="ECO:0007669"/>
    <property type="project" value="InterPro"/>
</dbReference>
<evidence type="ECO:0000256" key="4">
    <source>
        <dbReference type="ARBA" id="ARBA00023163"/>
    </source>
</evidence>
<dbReference type="SUPFAM" id="SSF88946">
    <property type="entry name" value="Sigma2 domain of RNA polymerase sigma factors"/>
    <property type="match status" value="1"/>
</dbReference>
<dbReference type="InterPro" id="IPR036388">
    <property type="entry name" value="WH-like_DNA-bd_sf"/>
</dbReference>
<dbReference type="SUPFAM" id="SSF48452">
    <property type="entry name" value="TPR-like"/>
    <property type="match status" value="1"/>
</dbReference>
<dbReference type="InterPro" id="IPR013249">
    <property type="entry name" value="RNA_pol_sigma70_r4_t2"/>
</dbReference>
<dbReference type="Gene3D" id="1.10.1740.10">
    <property type="match status" value="1"/>
</dbReference>
<feature type="domain" description="RNA polymerase sigma factor 70 region 4 type 2" evidence="6">
    <location>
        <begin position="120"/>
        <end position="172"/>
    </location>
</feature>